<protein>
    <submittedName>
        <fullName evidence="2">Uncharacterized protein</fullName>
    </submittedName>
</protein>
<feature type="compositionally biased region" description="Polar residues" evidence="1">
    <location>
        <begin position="15"/>
        <end position="28"/>
    </location>
</feature>
<accession>A0A2S3ZLF6</accession>
<comment type="caution">
    <text evidence="2">The sequence shown here is derived from an EMBL/GenBank/DDBJ whole genome shotgun (WGS) entry which is preliminary data.</text>
</comment>
<dbReference type="Proteomes" id="UP000237104">
    <property type="component" value="Unassembled WGS sequence"/>
</dbReference>
<evidence type="ECO:0000256" key="1">
    <source>
        <dbReference type="SAM" id="MobiDB-lite"/>
    </source>
</evidence>
<gene>
    <name evidence="2" type="ORF">C3B59_05675</name>
</gene>
<sequence>MNPRPPLSRCRLSFSRVNARSNQPSSSARAPRSQIDGVSRSSTITTPPVAPKPRSRDIFHARPILRTWCSGQYTAYVIARRGTTAAALTLRASAA</sequence>
<proteinExistence type="predicted"/>
<evidence type="ECO:0000313" key="2">
    <source>
        <dbReference type="EMBL" id="POH69378.1"/>
    </source>
</evidence>
<organism evidence="2 3">
    <name type="scientific">Cryobacterium zongtaii</name>
    <dbReference type="NCBI Taxonomy" id="1259217"/>
    <lineage>
        <taxon>Bacteria</taxon>
        <taxon>Bacillati</taxon>
        <taxon>Actinomycetota</taxon>
        <taxon>Actinomycetes</taxon>
        <taxon>Micrococcales</taxon>
        <taxon>Microbacteriaceae</taxon>
        <taxon>Cryobacterium</taxon>
    </lineage>
</organism>
<dbReference type="AlphaFoldDB" id="A0A2S3ZLF6"/>
<dbReference type="EMBL" id="PPXF01000022">
    <property type="protein sequence ID" value="POH69378.1"/>
    <property type="molecule type" value="Genomic_DNA"/>
</dbReference>
<name>A0A2S3ZLF6_9MICO</name>
<reference evidence="2 3" key="1">
    <citation type="submission" date="2018-01" db="EMBL/GenBank/DDBJ databases">
        <title>Cryobacterium sp. nov., from glaciers in China.</title>
        <authorList>
            <person name="Liu Q."/>
            <person name="Xin Y.-H."/>
        </authorList>
    </citation>
    <scope>NUCLEOTIDE SEQUENCE [LARGE SCALE GENOMIC DNA]</scope>
    <source>
        <strain evidence="2 3">TMB1-8</strain>
    </source>
</reference>
<feature type="region of interest" description="Disordered" evidence="1">
    <location>
        <begin position="1"/>
        <end position="55"/>
    </location>
</feature>
<evidence type="ECO:0000313" key="3">
    <source>
        <dbReference type="Proteomes" id="UP000237104"/>
    </source>
</evidence>